<keyword evidence="5" id="KW-1185">Reference proteome</keyword>
<dbReference type="GO" id="GO:0051539">
    <property type="term" value="F:4 iron, 4 sulfur cluster binding"/>
    <property type="evidence" value="ECO:0007669"/>
    <property type="project" value="UniProtKB-KW"/>
</dbReference>
<dbReference type="InterPro" id="IPR006133">
    <property type="entry name" value="DNA-dir_DNA_pol_B_exonuc"/>
</dbReference>
<keyword evidence="1" id="KW-0539">Nucleus</keyword>
<keyword evidence="1" id="KW-0808">Transferase</keyword>
<dbReference type="GO" id="GO:0045004">
    <property type="term" value="P:DNA replication proofreading"/>
    <property type="evidence" value="ECO:0007669"/>
    <property type="project" value="TreeGrafter"/>
</dbReference>
<evidence type="ECO:0000256" key="1">
    <source>
        <dbReference type="RuleBase" id="RU365029"/>
    </source>
</evidence>
<dbReference type="InterPro" id="IPR029703">
    <property type="entry name" value="POL2"/>
</dbReference>
<dbReference type="GO" id="GO:0008270">
    <property type="term" value="F:zinc ion binding"/>
    <property type="evidence" value="ECO:0007669"/>
    <property type="project" value="UniProtKB-KW"/>
</dbReference>
<name>A0AAW1XTM5_RUBAR</name>
<dbReference type="PANTHER" id="PTHR10670:SF0">
    <property type="entry name" value="DNA POLYMERASE EPSILON CATALYTIC SUBUNIT A"/>
    <property type="match status" value="1"/>
</dbReference>
<dbReference type="GO" id="GO:0006287">
    <property type="term" value="P:base-excision repair, gap-filling"/>
    <property type="evidence" value="ECO:0007669"/>
    <property type="project" value="TreeGrafter"/>
</dbReference>
<dbReference type="SUPFAM" id="SSF53098">
    <property type="entry name" value="Ribonuclease H-like"/>
    <property type="match status" value="1"/>
</dbReference>
<keyword evidence="1" id="KW-0479">Metal-binding</keyword>
<dbReference type="PANTHER" id="PTHR10670">
    <property type="entry name" value="DNA POLYMERASE EPSILON CATALYTIC SUBUNIT A"/>
    <property type="match status" value="1"/>
</dbReference>
<evidence type="ECO:0000313" key="4">
    <source>
        <dbReference type="EMBL" id="KAK9939844.1"/>
    </source>
</evidence>
<organism evidence="4 5">
    <name type="scientific">Rubus argutus</name>
    <name type="common">Southern blackberry</name>
    <dbReference type="NCBI Taxonomy" id="59490"/>
    <lineage>
        <taxon>Eukaryota</taxon>
        <taxon>Viridiplantae</taxon>
        <taxon>Streptophyta</taxon>
        <taxon>Embryophyta</taxon>
        <taxon>Tracheophyta</taxon>
        <taxon>Spermatophyta</taxon>
        <taxon>Magnoliopsida</taxon>
        <taxon>eudicotyledons</taxon>
        <taxon>Gunneridae</taxon>
        <taxon>Pentapetalae</taxon>
        <taxon>rosids</taxon>
        <taxon>fabids</taxon>
        <taxon>Rosales</taxon>
        <taxon>Rosaceae</taxon>
        <taxon>Rosoideae</taxon>
        <taxon>Rosoideae incertae sedis</taxon>
        <taxon>Rubus</taxon>
    </lineage>
</organism>
<keyword evidence="1" id="KW-0004">4Fe-4S</keyword>
<evidence type="ECO:0000313" key="5">
    <source>
        <dbReference type="Proteomes" id="UP001457282"/>
    </source>
</evidence>
<dbReference type="EMBL" id="JBEDUW010000003">
    <property type="protein sequence ID" value="KAK9939844.1"/>
    <property type="molecule type" value="Genomic_DNA"/>
</dbReference>
<dbReference type="GO" id="GO:0000278">
    <property type="term" value="P:mitotic cell cycle"/>
    <property type="evidence" value="ECO:0007669"/>
    <property type="project" value="TreeGrafter"/>
</dbReference>
<comment type="similarity">
    <text evidence="1">Belongs to the DNA polymerase type-B family.</text>
</comment>
<protein>
    <recommendedName>
        <fullName evidence="1">DNA polymerase epsilon catalytic subunit</fullName>
        <ecNumber evidence="1">2.7.7.7</ecNumber>
    </recommendedName>
</protein>
<dbReference type="GO" id="GO:0008310">
    <property type="term" value="F:single-stranded DNA 3'-5' DNA exonuclease activity"/>
    <property type="evidence" value="ECO:0007669"/>
    <property type="project" value="TreeGrafter"/>
</dbReference>
<dbReference type="EC" id="2.7.7.7" evidence="1"/>
<dbReference type="GO" id="GO:0003887">
    <property type="term" value="F:DNA-directed DNA polymerase activity"/>
    <property type="evidence" value="ECO:0007669"/>
    <property type="project" value="UniProtKB-KW"/>
</dbReference>
<comment type="cofactor">
    <cofactor evidence="1">
        <name>[4Fe-4S] cluster</name>
        <dbReference type="ChEBI" id="CHEBI:49883"/>
    </cofactor>
</comment>
<feature type="region of interest" description="Disordered" evidence="2">
    <location>
        <begin position="1"/>
        <end position="21"/>
    </location>
</feature>
<keyword evidence="1" id="KW-0862">Zinc</keyword>
<keyword evidence="1" id="KW-0408">Iron</keyword>
<accession>A0AAW1XTM5</accession>
<evidence type="ECO:0000259" key="3">
    <source>
        <dbReference type="Pfam" id="PF03104"/>
    </source>
</evidence>
<dbReference type="GO" id="GO:0006297">
    <property type="term" value="P:nucleotide-excision repair, DNA gap filling"/>
    <property type="evidence" value="ECO:0007669"/>
    <property type="project" value="TreeGrafter"/>
</dbReference>
<dbReference type="GO" id="GO:0008622">
    <property type="term" value="C:epsilon DNA polymerase complex"/>
    <property type="evidence" value="ECO:0007669"/>
    <property type="project" value="InterPro"/>
</dbReference>
<comment type="caution">
    <text evidence="4">The sequence shown here is derived from an EMBL/GenBank/DDBJ whole genome shotgun (WGS) entry which is preliminary data.</text>
</comment>
<feature type="domain" description="DNA-directed DNA polymerase family B exonuclease" evidence="3">
    <location>
        <begin position="217"/>
        <end position="280"/>
    </location>
</feature>
<dbReference type="InterPro" id="IPR012337">
    <property type="entry name" value="RNaseH-like_sf"/>
</dbReference>
<sequence length="285" mass="33756">MSGYESRKRDRRDSWSSKKQQKLMRSAEEDLESKLGVDLFSEGERRLGWLLTFAPYRKYCHSVIMNASLSFAVILEDQDTHKVYSCVDLYFVTQDGSAFKSKYKFRPYFYAATKEKMEMDVEAYLRRRYESRIADIEIVGKEDLDLKNHLVTYCMSSKETTQNFDAAEAYESILLGKREQRPQDFLDCIVDLRDYDVPYHVRFAIDNDVRCGPVVQYAEYDLIMMISYMVDGQGVLELIEYLEYTPKEEFVGYFKVTNVENEKELLRQWFAHMREVKPGICHIQW</sequence>
<keyword evidence="1" id="KW-0863">Zinc-finger</keyword>
<dbReference type="Gene3D" id="3.30.342.10">
    <property type="entry name" value="DNA Polymerase, chain B, domain 1"/>
    <property type="match status" value="1"/>
</dbReference>
<comment type="function">
    <text evidence="1">DNA polymerase II participates in chromosomal DNA replication.</text>
</comment>
<keyword evidence="1" id="KW-0238">DNA-binding</keyword>
<comment type="subcellular location">
    <subcellularLocation>
        <location evidence="1">Nucleus</location>
    </subcellularLocation>
</comment>
<dbReference type="GO" id="GO:0006272">
    <property type="term" value="P:leading strand elongation"/>
    <property type="evidence" value="ECO:0007669"/>
    <property type="project" value="TreeGrafter"/>
</dbReference>
<evidence type="ECO:0000256" key="2">
    <source>
        <dbReference type="SAM" id="MobiDB-lite"/>
    </source>
</evidence>
<keyword evidence="1" id="KW-0235">DNA replication</keyword>
<feature type="compositionally biased region" description="Basic and acidic residues" evidence="2">
    <location>
        <begin position="1"/>
        <end position="16"/>
    </location>
</feature>
<gene>
    <name evidence="4" type="ORF">M0R45_016526</name>
</gene>
<keyword evidence="1" id="KW-0548">Nucleotidyltransferase</keyword>
<proteinExistence type="inferred from homology"/>
<dbReference type="Pfam" id="PF03104">
    <property type="entry name" value="DNA_pol_B_exo1"/>
    <property type="match status" value="1"/>
</dbReference>
<dbReference type="AlphaFoldDB" id="A0AAW1XTM5"/>
<reference evidence="4 5" key="1">
    <citation type="journal article" date="2023" name="G3 (Bethesda)">
        <title>A chromosome-length genome assembly and annotation of blackberry (Rubus argutus, cv. 'Hillquist').</title>
        <authorList>
            <person name="Bruna T."/>
            <person name="Aryal R."/>
            <person name="Dudchenko O."/>
            <person name="Sargent D.J."/>
            <person name="Mead D."/>
            <person name="Buti M."/>
            <person name="Cavallini A."/>
            <person name="Hytonen T."/>
            <person name="Andres J."/>
            <person name="Pham M."/>
            <person name="Weisz D."/>
            <person name="Mascagni F."/>
            <person name="Usai G."/>
            <person name="Natali L."/>
            <person name="Bassil N."/>
            <person name="Fernandez G.E."/>
            <person name="Lomsadze A."/>
            <person name="Armour M."/>
            <person name="Olukolu B."/>
            <person name="Poorten T."/>
            <person name="Britton C."/>
            <person name="Davik J."/>
            <person name="Ashrafi H."/>
            <person name="Aiden E.L."/>
            <person name="Borodovsky M."/>
            <person name="Worthington M."/>
        </authorList>
    </citation>
    <scope>NUCLEOTIDE SEQUENCE [LARGE SCALE GENOMIC DNA]</scope>
    <source>
        <strain evidence="4">PI 553951</strain>
    </source>
</reference>
<comment type="catalytic activity">
    <reaction evidence="1">
        <text>DNA(n) + a 2'-deoxyribonucleoside 5'-triphosphate = DNA(n+1) + diphosphate</text>
        <dbReference type="Rhea" id="RHEA:22508"/>
        <dbReference type="Rhea" id="RHEA-COMP:17339"/>
        <dbReference type="Rhea" id="RHEA-COMP:17340"/>
        <dbReference type="ChEBI" id="CHEBI:33019"/>
        <dbReference type="ChEBI" id="CHEBI:61560"/>
        <dbReference type="ChEBI" id="CHEBI:173112"/>
        <dbReference type="EC" id="2.7.7.7"/>
    </reaction>
</comment>
<dbReference type="Proteomes" id="UP001457282">
    <property type="component" value="Unassembled WGS sequence"/>
</dbReference>
<dbReference type="GO" id="GO:0003677">
    <property type="term" value="F:DNA binding"/>
    <property type="evidence" value="ECO:0007669"/>
    <property type="project" value="UniProtKB-KW"/>
</dbReference>
<keyword evidence="1" id="KW-0411">Iron-sulfur</keyword>
<keyword evidence="1" id="KW-0239">DNA-directed DNA polymerase</keyword>